<evidence type="ECO:0000256" key="11">
    <source>
        <dbReference type="ARBA" id="ARBA00023136"/>
    </source>
</evidence>
<dbReference type="RefSeq" id="XP_007784359.1">
    <property type="nucleotide sequence ID" value="XM_007786169.1"/>
</dbReference>
<accession>R7Z4F4</accession>
<evidence type="ECO:0000256" key="10">
    <source>
        <dbReference type="ARBA" id="ARBA00022989"/>
    </source>
</evidence>
<sequence>MGYDTSTAILWRQAGAAQCQGNTCKGHSFFDVFALKLTRWDAIYFTQIAERGYVYEQEWAFGWAYTVAVGSLAQGL</sequence>
<dbReference type="PANTHER" id="PTHR12468">
    <property type="entry name" value="GPI MANNOSYLTRANSFERASE 2"/>
    <property type="match status" value="1"/>
</dbReference>
<evidence type="ECO:0000256" key="1">
    <source>
        <dbReference type="ARBA" id="ARBA00004477"/>
    </source>
</evidence>
<comment type="similarity">
    <text evidence="3 12">Belongs to the PIGV family.</text>
</comment>
<evidence type="ECO:0000256" key="2">
    <source>
        <dbReference type="ARBA" id="ARBA00004687"/>
    </source>
</evidence>
<dbReference type="PANTHER" id="PTHR12468:SF2">
    <property type="entry name" value="GPI MANNOSYLTRANSFERASE 2"/>
    <property type="match status" value="1"/>
</dbReference>
<keyword evidence="11" id="KW-0472">Membrane</keyword>
<evidence type="ECO:0000256" key="4">
    <source>
        <dbReference type="ARBA" id="ARBA00013795"/>
    </source>
</evidence>
<evidence type="ECO:0000256" key="5">
    <source>
        <dbReference type="ARBA" id="ARBA00022502"/>
    </source>
</evidence>
<dbReference type="GeneID" id="19905666"/>
<keyword evidence="10" id="KW-1133">Transmembrane helix</keyword>
<evidence type="ECO:0000313" key="13">
    <source>
        <dbReference type="EMBL" id="EON69042.1"/>
    </source>
</evidence>
<dbReference type="GO" id="GO:0005789">
    <property type="term" value="C:endoplasmic reticulum membrane"/>
    <property type="evidence" value="ECO:0007669"/>
    <property type="project" value="UniProtKB-SubCell"/>
</dbReference>
<dbReference type="STRING" id="1168221.R7Z4F4"/>
<dbReference type="GO" id="GO:0000009">
    <property type="term" value="F:alpha-1,6-mannosyltransferase activity"/>
    <property type="evidence" value="ECO:0007669"/>
    <property type="project" value="InterPro"/>
</dbReference>
<dbReference type="HOGENOM" id="CLU_2654409_0_0_1"/>
<evidence type="ECO:0000256" key="3">
    <source>
        <dbReference type="ARBA" id="ARBA00008698"/>
    </source>
</evidence>
<keyword evidence="5 12" id="KW-0337">GPI-anchor biosynthesis</keyword>
<keyword evidence="14" id="KW-1185">Reference proteome</keyword>
<evidence type="ECO:0000256" key="8">
    <source>
        <dbReference type="ARBA" id="ARBA00022692"/>
    </source>
</evidence>
<dbReference type="Pfam" id="PF04188">
    <property type="entry name" value="Mannosyl_trans2"/>
    <property type="match status" value="1"/>
</dbReference>
<dbReference type="UniPathway" id="UPA00196"/>
<comment type="pathway">
    <text evidence="2 12">Glycolipid biosynthesis; glycosylphosphatidylinositol-anchor biosynthesis.</text>
</comment>
<keyword evidence="8" id="KW-0812">Transmembrane</keyword>
<comment type="subcellular location">
    <subcellularLocation>
        <location evidence="1 12">Endoplasmic reticulum membrane</location>
        <topology evidence="1 12">Multi-pass membrane protein</topology>
    </subcellularLocation>
</comment>
<keyword evidence="7 12" id="KW-0808">Transferase</keyword>
<dbReference type="OrthoDB" id="10252502at2759"/>
<dbReference type="AlphaFoldDB" id="R7Z4F4"/>
<keyword evidence="9 12" id="KW-0256">Endoplasmic reticulum</keyword>
<proteinExistence type="inferred from homology"/>
<evidence type="ECO:0000313" key="14">
    <source>
        <dbReference type="Proteomes" id="UP000016924"/>
    </source>
</evidence>
<protein>
    <recommendedName>
        <fullName evidence="4 12">GPI mannosyltransferase 2</fullName>
        <ecNumber evidence="12">2.4.1.-</ecNumber>
    </recommendedName>
</protein>
<evidence type="ECO:0000256" key="9">
    <source>
        <dbReference type="ARBA" id="ARBA00022824"/>
    </source>
</evidence>
<dbReference type="EC" id="2.4.1.-" evidence="12"/>
<organism evidence="13 14">
    <name type="scientific">Coniosporium apollinis (strain CBS 100218)</name>
    <name type="common">Rock-inhabiting black yeast</name>
    <dbReference type="NCBI Taxonomy" id="1168221"/>
    <lineage>
        <taxon>Eukaryota</taxon>
        <taxon>Fungi</taxon>
        <taxon>Dikarya</taxon>
        <taxon>Ascomycota</taxon>
        <taxon>Pezizomycotina</taxon>
        <taxon>Dothideomycetes</taxon>
        <taxon>Dothideomycetes incertae sedis</taxon>
        <taxon>Coniosporium</taxon>
    </lineage>
</organism>
<evidence type="ECO:0000256" key="7">
    <source>
        <dbReference type="ARBA" id="ARBA00022679"/>
    </source>
</evidence>
<keyword evidence="6 12" id="KW-0328">Glycosyltransferase</keyword>
<gene>
    <name evidence="13" type="ORF">W97_08355</name>
</gene>
<dbReference type="EMBL" id="JH767605">
    <property type="protein sequence ID" value="EON69042.1"/>
    <property type="molecule type" value="Genomic_DNA"/>
</dbReference>
<evidence type="ECO:0000256" key="12">
    <source>
        <dbReference type="RuleBase" id="RU363112"/>
    </source>
</evidence>
<comment type="function">
    <text evidence="12">Mannosyltransferase involved in glycosylphosphatidylinositol-anchor biosynthesis.</text>
</comment>
<dbReference type="Proteomes" id="UP000016924">
    <property type="component" value="Unassembled WGS sequence"/>
</dbReference>
<dbReference type="GO" id="GO:0004376">
    <property type="term" value="F:GPI mannosyltransferase activity"/>
    <property type="evidence" value="ECO:0007669"/>
    <property type="project" value="InterPro"/>
</dbReference>
<dbReference type="InterPro" id="IPR007315">
    <property type="entry name" value="PIG-V/Gpi18"/>
</dbReference>
<reference evidence="14" key="1">
    <citation type="submission" date="2012-06" db="EMBL/GenBank/DDBJ databases">
        <title>The genome sequence of Coniosporium apollinis CBS 100218.</title>
        <authorList>
            <consortium name="The Broad Institute Genome Sequencing Platform"/>
            <person name="Cuomo C."/>
            <person name="Gorbushina A."/>
            <person name="Noack S."/>
            <person name="Walker B."/>
            <person name="Young S.K."/>
            <person name="Zeng Q."/>
            <person name="Gargeya S."/>
            <person name="Fitzgerald M."/>
            <person name="Haas B."/>
            <person name="Abouelleil A."/>
            <person name="Alvarado L."/>
            <person name="Arachchi H.M."/>
            <person name="Berlin A.M."/>
            <person name="Chapman S.B."/>
            <person name="Goldberg J."/>
            <person name="Griggs A."/>
            <person name="Gujja S."/>
            <person name="Hansen M."/>
            <person name="Howarth C."/>
            <person name="Imamovic A."/>
            <person name="Larimer J."/>
            <person name="McCowan C."/>
            <person name="Montmayeur A."/>
            <person name="Murphy C."/>
            <person name="Neiman D."/>
            <person name="Pearson M."/>
            <person name="Priest M."/>
            <person name="Roberts A."/>
            <person name="Saif S."/>
            <person name="Shea T."/>
            <person name="Sisk P."/>
            <person name="Sykes S."/>
            <person name="Wortman J."/>
            <person name="Nusbaum C."/>
            <person name="Birren B."/>
        </authorList>
    </citation>
    <scope>NUCLEOTIDE SEQUENCE [LARGE SCALE GENOMIC DNA]</scope>
    <source>
        <strain evidence="14">CBS 100218</strain>
    </source>
</reference>
<name>R7Z4F4_CONA1</name>
<dbReference type="GO" id="GO:0031501">
    <property type="term" value="C:mannosyltransferase complex"/>
    <property type="evidence" value="ECO:0007669"/>
    <property type="project" value="TreeGrafter"/>
</dbReference>
<evidence type="ECO:0000256" key="6">
    <source>
        <dbReference type="ARBA" id="ARBA00022676"/>
    </source>
</evidence>
<dbReference type="GO" id="GO:0006506">
    <property type="term" value="P:GPI anchor biosynthetic process"/>
    <property type="evidence" value="ECO:0007669"/>
    <property type="project" value="UniProtKB-UniPathway"/>
</dbReference>